<sequence>MTRHVSPSSIVSTLEDSPIIDVLRIGQEVEDIIPLWLGESCFATDGMISNAASAALQSGRTFYTPNRGIPELRESIRRYYQRIYGVSVEDRSVSVTNSGMHAVSMIARAAMDAGDNAILITPCWPNVDRAIRLVGGEIREVPLDMQDGAFELDMAKLNAQIDAKTKLIYLASPSNPTGWTIGEKQARELLELSRKTGAAVLSDEVYQRLSFDSEMGSTLLSFAEPDDALFVVNSFSKAWSMTGWRLGWMIYPLDFHDSFEKLSQFTISGSPGFVQMAGVQALDHGDALVAEMRAHCIEAKSYVEERLVTLPEVSVIPSMGGFYTMFTAPQTSDSTAFCKKVARSARVGFAPGAAFGAGGEGLVRLCFARKKETLDTALTRLAAFLSP</sequence>
<keyword evidence="10" id="KW-1185">Reference proteome</keyword>
<evidence type="ECO:0000256" key="4">
    <source>
        <dbReference type="ARBA" id="ARBA00022679"/>
    </source>
</evidence>
<proteinExistence type="inferred from homology"/>
<feature type="domain" description="Aminotransferase class I/classII large" evidence="8">
    <location>
        <begin position="37"/>
        <end position="381"/>
    </location>
</feature>
<dbReference type="Proteomes" id="UP001203880">
    <property type="component" value="Unassembled WGS sequence"/>
</dbReference>
<evidence type="ECO:0000256" key="2">
    <source>
        <dbReference type="ARBA" id="ARBA00007441"/>
    </source>
</evidence>
<dbReference type="SUPFAM" id="SSF53383">
    <property type="entry name" value="PLP-dependent transferases"/>
    <property type="match status" value="1"/>
</dbReference>
<dbReference type="Gene3D" id="3.90.1150.10">
    <property type="entry name" value="Aspartate Aminotransferase, domain 1"/>
    <property type="match status" value="1"/>
</dbReference>
<name>A0ABT0Q766_9RHOB</name>
<dbReference type="EMBL" id="JAMFMB010000034">
    <property type="protein sequence ID" value="MCL6285678.1"/>
    <property type="molecule type" value="Genomic_DNA"/>
</dbReference>
<keyword evidence="5" id="KW-0663">Pyridoxal phosphate</keyword>
<evidence type="ECO:0000256" key="3">
    <source>
        <dbReference type="ARBA" id="ARBA00022576"/>
    </source>
</evidence>
<gene>
    <name evidence="9" type="ORF">M3P21_19290</name>
</gene>
<evidence type="ECO:0000313" key="9">
    <source>
        <dbReference type="EMBL" id="MCL6285678.1"/>
    </source>
</evidence>
<comment type="similarity">
    <text evidence="2 7">Belongs to the class-I pyridoxal-phosphate-dependent aminotransferase family.</text>
</comment>
<keyword evidence="3 7" id="KW-0032">Aminotransferase</keyword>
<dbReference type="InterPro" id="IPR004838">
    <property type="entry name" value="NHTrfase_class1_PyrdxlP-BS"/>
</dbReference>
<comment type="caution">
    <text evidence="9">The sequence shown here is derived from an EMBL/GenBank/DDBJ whole genome shotgun (WGS) entry which is preliminary data.</text>
</comment>
<dbReference type="EC" id="2.6.1.-" evidence="7"/>
<dbReference type="InterPro" id="IPR015421">
    <property type="entry name" value="PyrdxlP-dep_Trfase_major"/>
</dbReference>
<evidence type="ECO:0000256" key="1">
    <source>
        <dbReference type="ARBA" id="ARBA00001933"/>
    </source>
</evidence>
<organism evidence="9 10">
    <name type="scientific">Ruegeria spongiae</name>
    <dbReference type="NCBI Taxonomy" id="2942209"/>
    <lineage>
        <taxon>Bacteria</taxon>
        <taxon>Pseudomonadati</taxon>
        <taxon>Pseudomonadota</taxon>
        <taxon>Alphaproteobacteria</taxon>
        <taxon>Rhodobacterales</taxon>
        <taxon>Roseobacteraceae</taxon>
        <taxon>Ruegeria</taxon>
    </lineage>
</organism>
<evidence type="ECO:0000256" key="6">
    <source>
        <dbReference type="ARBA" id="ARBA00049185"/>
    </source>
</evidence>
<dbReference type="InterPro" id="IPR050596">
    <property type="entry name" value="AspAT/PAT-like"/>
</dbReference>
<dbReference type="CDD" id="cd00609">
    <property type="entry name" value="AAT_like"/>
    <property type="match status" value="1"/>
</dbReference>
<dbReference type="InterPro" id="IPR015424">
    <property type="entry name" value="PyrdxlP-dep_Trfase"/>
</dbReference>
<evidence type="ECO:0000313" key="10">
    <source>
        <dbReference type="Proteomes" id="UP001203880"/>
    </source>
</evidence>
<dbReference type="PANTHER" id="PTHR46383">
    <property type="entry name" value="ASPARTATE AMINOTRANSFERASE"/>
    <property type="match status" value="1"/>
</dbReference>
<keyword evidence="4 7" id="KW-0808">Transferase</keyword>
<dbReference type="InterPro" id="IPR004839">
    <property type="entry name" value="Aminotransferase_I/II_large"/>
</dbReference>
<comment type="cofactor">
    <cofactor evidence="1 7">
        <name>pyridoxal 5'-phosphate</name>
        <dbReference type="ChEBI" id="CHEBI:597326"/>
    </cofactor>
</comment>
<dbReference type="Gene3D" id="3.40.640.10">
    <property type="entry name" value="Type I PLP-dependent aspartate aminotransferase-like (Major domain)"/>
    <property type="match status" value="1"/>
</dbReference>
<dbReference type="PROSITE" id="PS00105">
    <property type="entry name" value="AA_TRANSFER_CLASS_1"/>
    <property type="match status" value="1"/>
</dbReference>
<dbReference type="InterPro" id="IPR015422">
    <property type="entry name" value="PyrdxlP-dep_Trfase_small"/>
</dbReference>
<evidence type="ECO:0000256" key="7">
    <source>
        <dbReference type="RuleBase" id="RU000481"/>
    </source>
</evidence>
<evidence type="ECO:0000259" key="8">
    <source>
        <dbReference type="Pfam" id="PF00155"/>
    </source>
</evidence>
<dbReference type="Pfam" id="PF00155">
    <property type="entry name" value="Aminotran_1_2"/>
    <property type="match status" value="1"/>
</dbReference>
<accession>A0ABT0Q766</accession>
<protein>
    <recommendedName>
        <fullName evidence="7">Aminotransferase</fullName>
        <ecNumber evidence="7">2.6.1.-</ecNumber>
    </recommendedName>
</protein>
<evidence type="ECO:0000256" key="5">
    <source>
        <dbReference type="ARBA" id="ARBA00022898"/>
    </source>
</evidence>
<dbReference type="PANTHER" id="PTHR46383:SF2">
    <property type="entry name" value="AMINOTRANSFERASE"/>
    <property type="match status" value="1"/>
</dbReference>
<comment type="catalytic activity">
    <reaction evidence="6">
        <text>L-aspartate + 2-oxoglutarate = oxaloacetate + L-glutamate</text>
        <dbReference type="Rhea" id="RHEA:21824"/>
        <dbReference type="ChEBI" id="CHEBI:16452"/>
        <dbReference type="ChEBI" id="CHEBI:16810"/>
        <dbReference type="ChEBI" id="CHEBI:29985"/>
        <dbReference type="ChEBI" id="CHEBI:29991"/>
        <dbReference type="EC" id="2.6.1.1"/>
    </reaction>
</comment>
<dbReference type="RefSeq" id="WP_249712698.1">
    <property type="nucleotide sequence ID" value="NZ_JAMFMB010000034.1"/>
</dbReference>
<dbReference type="GO" id="GO:0008483">
    <property type="term" value="F:transaminase activity"/>
    <property type="evidence" value="ECO:0007669"/>
    <property type="project" value="UniProtKB-KW"/>
</dbReference>
<reference evidence="9" key="1">
    <citation type="submission" date="2022-05" db="EMBL/GenBank/DDBJ databases">
        <authorList>
            <person name="Park J.-S."/>
        </authorList>
    </citation>
    <scope>NUCLEOTIDE SEQUENCE</scope>
    <source>
        <strain evidence="9">2012CJ41-6</strain>
    </source>
</reference>